<comment type="caution">
    <text evidence="2">The sequence shown here is derived from an EMBL/GenBank/DDBJ whole genome shotgun (WGS) entry which is preliminary data.</text>
</comment>
<keyword evidence="1" id="KW-0812">Transmembrane</keyword>
<feature type="transmembrane region" description="Helical" evidence="1">
    <location>
        <begin position="106"/>
        <end position="130"/>
    </location>
</feature>
<gene>
    <name evidence="2" type="ORF">RF11_10391</name>
</gene>
<evidence type="ECO:0000313" key="2">
    <source>
        <dbReference type="EMBL" id="KII72649.1"/>
    </source>
</evidence>
<keyword evidence="3" id="KW-1185">Reference proteome</keyword>
<dbReference type="Proteomes" id="UP000031668">
    <property type="component" value="Unassembled WGS sequence"/>
</dbReference>
<accession>A0A0C2J4B6</accession>
<organism evidence="2 3">
    <name type="scientific">Thelohanellus kitauei</name>
    <name type="common">Myxosporean</name>
    <dbReference type="NCBI Taxonomy" id="669202"/>
    <lineage>
        <taxon>Eukaryota</taxon>
        <taxon>Metazoa</taxon>
        <taxon>Cnidaria</taxon>
        <taxon>Myxozoa</taxon>
        <taxon>Myxosporea</taxon>
        <taxon>Bivalvulida</taxon>
        <taxon>Platysporina</taxon>
        <taxon>Myxobolidae</taxon>
        <taxon>Thelohanellus</taxon>
    </lineage>
</organism>
<keyword evidence="1" id="KW-1133">Transmembrane helix</keyword>
<dbReference type="EMBL" id="JWZT01001156">
    <property type="protein sequence ID" value="KII72649.1"/>
    <property type="molecule type" value="Genomic_DNA"/>
</dbReference>
<evidence type="ECO:0000313" key="3">
    <source>
        <dbReference type="Proteomes" id="UP000031668"/>
    </source>
</evidence>
<reference evidence="2 3" key="1">
    <citation type="journal article" date="2014" name="Genome Biol. Evol.">
        <title>The genome of the myxosporean Thelohanellus kitauei shows adaptations to nutrient acquisition within its fish host.</title>
        <authorList>
            <person name="Yang Y."/>
            <person name="Xiong J."/>
            <person name="Zhou Z."/>
            <person name="Huo F."/>
            <person name="Miao W."/>
            <person name="Ran C."/>
            <person name="Liu Y."/>
            <person name="Zhang J."/>
            <person name="Feng J."/>
            <person name="Wang M."/>
            <person name="Wang M."/>
            <person name="Wang L."/>
            <person name="Yao B."/>
        </authorList>
    </citation>
    <scope>NUCLEOTIDE SEQUENCE [LARGE SCALE GENOMIC DNA]</scope>
    <source>
        <strain evidence="2">Wuqing</strain>
    </source>
</reference>
<proteinExistence type="predicted"/>
<feature type="transmembrane region" description="Helical" evidence="1">
    <location>
        <begin position="76"/>
        <end position="94"/>
    </location>
</feature>
<protein>
    <submittedName>
        <fullName evidence="2">Uncharacterized protein</fullName>
    </submittedName>
</protein>
<name>A0A0C2J4B6_THEKT</name>
<dbReference type="AlphaFoldDB" id="A0A0C2J4B6"/>
<evidence type="ECO:0000256" key="1">
    <source>
        <dbReference type="SAM" id="Phobius"/>
    </source>
</evidence>
<keyword evidence="1" id="KW-0472">Membrane</keyword>
<feature type="transmembrane region" description="Helical" evidence="1">
    <location>
        <begin position="12"/>
        <end position="32"/>
    </location>
</feature>
<sequence>MFLLAVSRVVQPNILLLITQLLGCLSLADIYFSKTELNLEIKEWRDYLEFGIMTDRESELIELPSNIEHQLLELSLLIRLMIFFYITTFITNIASTQVNFLVPVHIFLLTIKCMTMFYLVGSSMIFQIIFNQMFTNLKSRNASFQV</sequence>